<keyword evidence="3" id="KW-1185">Reference proteome</keyword>
<name>A0A4Y6PV93_PERCE</name>
<evidence type="ECO:0000313" key="2">
    <source>
        <dbReference type="EMBL" id="QDG52246.1"/>
    </source>
</evidence>
<accession>A0A4Y6PV93</accession>
<feature type="domain" description="AB hydrolase-1" evidence="1">
    <location>
        <begin position="33"/>
        <end position="88"/>
    </location>
</feature>
<dbReference type="Proteomes" id="UP000315995">
    <property type="component" value="Chromosome"/>
</dbReference>
<reference evidence="2 3" key="1">
    <citation type="submission" date="2019-06" db="EMBL/GenBank/DDBJ databases">
        <title>Persicimonas caeni gen. nov., sp. nov., a predatory bacterium isolated from solar saltern.</title>
        <authorList>
            <person name="Wang S."/>
        </authorList>
    </citation>
    <scope>NUCLEOTIDE SEQUENCE [LARGE SCALE GENOMIC DNA]</scope>
    <source>
        <strain evidence="2 3">YN101</strain>
    </source>
</reference>
<evidence type="ECO:0000313" key="3">
    <source>
        <dbReference type="Proteomes" id="UP000315995"/>
    </source>
</evidence>
<dbReference type="AlphaFoldDB" id="A0A4Y6PV93"/>
<accession>A0A5B8Y845</accession>
<protein>
    <submittedName>
        <fullName evidence="2">Alpha/beta hydrolase</fullName>
    </submittedName>
</protein>
<gene>
    <name evidence="2" type="ORF">FIV42_16320</name>
</gene>
<dbReference type="OrthoDB" id="8903860at2"/>
<dbReference type="InterPro" id="IPR000073">
    <property type="entry name" value="AB_hydrolase_1"/>
</dbReference>
<proteinExistence type="predicted"/>
<evidence type="ECO:0000259" key="1">
    <source>
        <dbReference type="Pfam" id="PF00561"/>
    </source>
</evidence>
<dbReference type="InterPro" id="IPR029058">
    <property type="entry name" value="AB_hydrolase_fold"/>
</dbReference>
<dbReference type="Pfam" id="PF00561">
    <property type="entry name" value="Abhydrolase_1"/>
    <property type="match status" value="1"/>
</dbReference>
<dbReference type="SUPFAM" id="SSF53474">
    <property type="entry name" value="alpha/beta-Hydrolases"/>
    <property type="match status" value="1"/>
</dbReference>
<dbReference type="GO" id="GO:0016787">
    <property type="term" value="F:hydrolase activity"/>
    <property type="evidence" value="ECO:0007669"/>
    <property type="project" value="UniProtKB-KW"/>
</dbReference>
<dbReference type="EMBL" id="CP041186">
    <property type="protein sequence ID" value="QDG52246.1"/>
    <property type="molecule type" value="Genomic_DNA"/>
</dbReference>
<keyword evidence="2" id="KW-0378">Hydrolase</keyword>
<organism evidence="2 3">
    <name type="scientific">Persicimonas caeni</name>
    <dbReference type="NCBI Taxonomy" id="2292766"/>
    <lineage>
        <taxon>Bacteria</taxon>
        <taxon>Deltaproteobacteria</taxon>
        <taxon>Bradymonadales</taxon>
        <taxon>Bradymonadaceae</taxon>
        <taxon>Persicimonas</taxon>
    </lineage>
</organism>
<dbReference type="Gene3D" id="3.40.50.1820">
    <property type="entry name" value="alpha/beta hydrolase"/>
    <property type="match status" value="1"/>
</dbReference>
<sequence>MPNSPIYFFHGLESGPIGTKYLRLSEDFEVTSPDFQGMDIWERLEKAERETEGMSDLVVVGSSYGGLLAALLYSKHPERFHGYVLMAPALYRDAADEVERMPENAVVIHGIHDDVVPIDAVRDKCAELGVTITEVDDDHRLHSSLDLMAEAVHKVLEAP</sequence>
<dbReference type="RefSeq" id="WP_141198718.1">
    <property type="nucleotide sequence ID" value="NZ_CP041186.1"/>
</dbReference>